<organism evidence="2 3">
    <name type="scientific">Segatella hominis</name>
    <dbReference type="NCBI Taxonomy" id="2518605"/>
    <lineage>
        <taxon>Bacteria</taxon>
        <taxon>Pseudomonadati</taxon>
        <taxon>Bacteroidota</taxon>
        <taxon>Bacteroidia</taxon>
        <taxon>Bacteroidales</taxon>
        <taxon>Prevotellaceae</taxon>
        <taxon>Segatella</taxon>
    </lineage>
</organism>
<keyword evidence="3" id="KW-1185">Reference proteome</keyword>
<name>A0A4Y8V8U8_9BACT</name>
<proteinExistence type="predicted"/>
<dbReference type="OrthoDB" id="9799278at2"/>
<accession>A0A4Y8V8U8</accession>
<dbReference type="RefSeq" id="WP_134844100.1">
    <property type="nucleotide sequence ID" value="NZ_SGVY01000040.1"/>
</dbReference>
<dbReference type="InterPro" id="IPR007345">
    <property type="entry name" value="Polysacch_pyruvyl_Trfase"/>
</dbReference>
<dbReference type="Proteomes" id="UP000297872">
    <property type="component" value="Unassembled WGS sequence"/>
</dbReference>
<feature type="domain" description="Polysaccharide pyruvyl transferase" evidence="1">
    <location>
        <begin position="13"/>
        <end position="326"/>
    </location>
</feature>
<protein>
    <submittedName>
        <fullName evidence="2">Polysaccharide pyruvyl transferase family protein</fullName>
    </submittedName>
</protein>
<reference evidence="2 3" key="1">
    <citation type="submission" date="2019-02" db="EMBL/GenBank/DDBJ databases">
        <title>Draft Genome Sequence of the Prevotella sp. BCRC 81118, Isolated from Human Feces.</title>
        <authorList>
            <person name="Huang C.-H."/>
        </authorList>
    </citation>
    <scope>NUCLEOTIDE SEQUENCE [LARGE SCALE GENOMIC DNA]</scope>
    <source>
        <strain evidence="2 3">BCRC 81118</strain>
    </source>
</reference>
<evidence type="ECO:0000259" key="1">
    <source>
        <dbReference type="Pfam" id="PF04230"/>
    </source>
</evidence>
<dbReference type="Pfam" id="PF04230">
    <property type="entry name" value="PS_pyruv_trans"/>
    <property type="match status" value="1"/>
</dbReference>
<sequence length="411" mass="46855">MKIGLLAYHSVCNFGAMLQLLSTYMFLENHGHEPVVINWVAKDLEEYYAQNTPVSQIENQKKLRLKLWKETCLCRTIEDVANIISTEHIEAVIIGSDAVAQHHPLFERIIFPCRNIIAINPVTSDVVFPNPFWGIWTDYLDKPVPVALMSAASQDSKYKYISKKLRKQMKERIMAFCYVSVRDVDTQKMFSFITEGQCCPSVTPDPVFAFNQNAASLVPSKEELMKKYGLSDKYMLISFKNEKRSNVSQTWLNKFQDIAKHHGIQCVSLPFSTSLSAGELESEIALPLNPIDWYALLKYSCGYIGNNMHPIVVCIHNAVPFFSFDNYGTKHANGLFCDSSTSKIRHILKVANLLDCRIASNSLFRRTPSPEHVFNKLQTFDKAKCITFAQSYLCKYNEMMTTILKHIEGTL</sequence>
<dbReference type="AlphaFoldDB" id="A0A4Y8V8U8"/>
<comment type="caution">
    <text evidence="2">The sequence shown here is derived from an EMBL/GenBank/DDBJ whole genome shotgun (WGS) entry which is preliminary data.</text>
</comment>
<gene>
    <name evidence="2" type="ORF">EXN75_12720</name>
</gene>
<dbReference type="GO" id="GO:0016740">
    <property type="term" value="F:transferase activity"/>
    <property type="evidence" value="ECO:0007669"/>
    <property type="project" value="UniProtKB-KW"/>
</dbReference>
<evidence type="ECO:0000313" key="3">
    <source>
        <dbReference type="Proteomes" id="UP000297872"/>
    </source>
</evidence>
<dbReference type="GeneID" id="302996141"/>
<dbReference type="EMBL" id="SGVY01000040">
    <property type="protein sequence ID" value="TFH77272.1"/>
    <property type="molecule type" value="Genomic_DNA"/>
</dbReference>
<keyword evidence="2" id="KW-0808">Transferase</keyword>
<evidence type="ECO:0000313" key="2">
    <source>
        <dbReference type="EMBL" id="TFH77272.1"/>
    </source>
</evidence>